<organism evidence="1 2">
    <name type="scientific">Bauhinia variegata</name>
    <name type="common">Purple orchid tree</name>
    <name type="synonym">Phanera variegata</name>
    <dbReference type="NCBI Taxonomy" id="167791"/>
    <lineage>
        <taxon>Eukaryota</taxon>
        <taxon>Viridiplantae</taxon>
        <taxon>Streptophyta</taxon>
        <taxon>Embryophyta</taxon>
        <taxon>Tracheophyta</taxon>
        <taxon>Spermatophyta</taxon>
        <taxon>Magnoliopsida</taxon>
        <taxon>eudicotyledons</taxon>
        <taxon>Gunneridae</taxon>
        <taxon>Pentapetalae</taxon>
        <taxon>rosids</taxon>
        <taxon>fabids</taxon>
        <taxon>Fabales</taxon>
        <taxon>Fabaceae</taxon>
        <taxon>Cercidoideae</taxon>
        <taxon>Cercideae</taxon>
        <taxon>Bauhiniinae</taxon>
        <taxon>Bauhinia</taxon>
    </lineage>
</organism>
<protein>
    <submittedName>
        <fullName evidence="1">Uncharacterized protein</fullName>
    </submittedName>
</protein>
<dbReference type="EMBL" id="CM039427">
    <property type="protein sequence ID" value="KAI4354395.1"/>
    <property type="molecule type" value="Genomic_DNA"/>
</dbReference>
<dbReference type="Proteomes" id="UP000828941">
    <property type="component" value="Chromosome 2"/>
</dbReference>
<evidence type="ECO:0000313" key="1">
    <source>
        <dbReference type="EMBL" id="KAI4354395.1"/>
    </source>
</evidence>
<reference evidence="1 2" key="1">
    <citation type="journal article" date="2022" name="DNA Res.">
        <title>Chromosomal-level genome assembly of the orchid tree Bauhinia variegata (Leguminosae; Cercidoideae) supports the allotetraploid origin hypothesis of Bauhinia.</title>
        <authorList>
            <person name="Zhong Y."/>
            <person name="Chen Y."/>
            <person name="Zheng D."/>
            <person name="Pang J."/>
            <person name="Liu Y."/>
            <person name="Luo S."/>
            <person name="Meng S."/>
            <person name="Qian L."/>
            <person name="Wei D."/>
            <person name="Dai S."/>
            <person name="Zhou R."/>
        </authorList>
    </citation>
    <scope>NUCLEOTIDE SEQUENCE [LARGE SCALE GENOMIC DNA]</scope>
    <source>
        <strain evidence="1">BV-YZ2020</strain>
    </source>
</reference>
<name>A0ACB9Q699_BAUVA</name>
<comment type="caution">
    <text evidence="1">The sequence shown here is derived from an EMBL/GenBank/DDBJ whole genome shotgun (WGS) entry which is preliminary data.</text>
</comment>
<gene>
    <name evidence="1" type="ORF">L6164_003260</name>
</gene>
<proteinExistence type="predicted"/>
<evidence type="ECO:0000313" key="2">
    <source>
        <dbReference type="Proteomes" id="UP000828941"/>
    </source>
</evidence>
<sequence>MGKCTNKPKVAGDVAVMEVSPQSSLGVRTRAKTLALRRLQKSSSGEPDPDDSSFSYLQLRSRRLEKVVIDAKKHQLPPEQPKKCCRESLKCSVGSRFREGSMKSISVKGKEEFSYGEIAKGNEAGENNDLGIEASFGENMLETESRDRSTRESTPCSLIRDSNSIGTPGSTTRQRTFFRNQITHEDVLRNIPTAYEIEEFFAFAEKQQQRIFMEKYNFDFVNDVPLPGRFDWVQVLH</sequence>
<accession>A0ACB9Q699</accession>
<keyword evidence="2" id="KW-1185">Reference proteome</keyword>